<organism evidence="2 3">
    <name type="scientific">Aphis glycines</name>
    <name type="common">Soybean aphid</name>
    <dbReference type="NCBI Taxonomy" id="307491"/>
    <lineage>
        <taxon>Eukaryota</taxon>
        <taxon>Metazoa</taxon>
        <taxon>Ecdysozoa</taxon>
        <taxon>Arthropoda</taxon>
        <taxon>Hexapoda</taxon>
        <taxon>Insecta</taxon>
        <taxon>Pterygota</taxon>
        <taxon>Neoptera</taxon>
        <taxon>Paraneoptera</taxon>
        <taxon>Hemiptera</taxon>
        <taxon>Sternorrhyncha</taxon>
        <taxon>Aphidomorpha</taxon>
        <taxon>Aphidoidea</taxon>
        <taxon>Aphididae</taxon>
        <taxon>Aphidini</taxon>
        <taxon>Aphis</taxon>
        <taxon>Aphis</taxon>
    </lineage>
</organism>
<name>A0A6G0TQ43_APHGL</name>
<feature type="transmembrane region" description="Helical" evidence="1">
    <location>
        <begin position="114"/>
        <end position="135"/>
    </location>
</feature>
<proteinExistence type="predicted"/>
<evidence type="ECO:0000313" key="3">
    <source>
        <dbReference type="Proteomes" id="UP000475862"/>
    </source>
</evidence>
<keyword evidence="3" id="KW-1185">Reference proteome</keyword>
<dbReference type="Proteomes" id="UP000475862">
    <property type="component" value="Unassembled WGS sequence"/>
</dbReference>
<feature type="transmembrane region" description="Helical" evidence="1">
    <location>
        <begin position="147"/>
        <end position="169"/>
    </location>
</feature>
<comment type="caution">
    <text evidence="2">The sequence shown here is derived from an EMBL/GenBank/DDBJ whole genome shotgun (WGS) entry which is preliminary data.</text>
</comment>
<accession>A0A6G0TQ43</accession>
<feature type="transmembrane region" description="Helical" evidence="1">
    <location>
        <begin position="90"/>
        <end position="107"/>
    </location>
</feature>
<gene>
    <name evidence="2" type="ORF">AGLY_007721</name>
</gene>
<evidence type="ECO:0000313" key="2">
    <source>
        <dbReference type="EMBL" id="KAE9535820.1"/>
    </source>
</evidence>
<evidence type="ECO:0000256" key="1">
    <source>
        <dbReference type="SAM" id="Phobius"/>
    </source>
</evidence>
<sequence length="197" mass="22699">MYVKNKMLPLFDCTKTNVTSVLTIPSLYFNSPRFSSKVIASLSIASEFLFWRHNITAFNSIISSIRSGYFFSIDQCKTTMVQHDSFQLPGIQLCIQIVLLCHGLIFVSNNLLQLALLGFLLLLLLPLPMYFYMIWQPDRYTCNVIHKFVSVMLFNSWNLCAGLGSSFISSNASSERFKRYKQYAFSNANFLENDKFR</sequence>
<dbReference type="AlphaFoldDB" id="A0A6G0TQ43"/>
<dbReference type="EMBL" id="VYZN01000025">
    <property type="protein sequence ID" value="KAE9535820.1"/>
    <property type="molecule type" value="Genomic_DNA"/>
</dbReference>
<keyword evidence="1" id="KW-0472">Membrane</keyword>
<keyword evidence="1" id="KW-0812">Transmembrane</keyword>
<protein>
    <submittedName>
        <fullName evidence="2">Uncharacterized protein</fullName>
    </submittedName>
</protein>
<keyword evidence="1" id="KW-1133">Transmembrane helix</keyword>
<reference evidence="2 3" key="1">
    <citation type="submission" date="2019-08" db="EMBL/GenBank/DDBJ databases">
        <title>The genome of the soybean aphid Biotype 1, its phylome, world population structure and adaptation to the North American continent.</title>
        <authorList>
            <person name="Giordano R."/>
            <person name="Donthu R.K."/>
            <person name="Hernandez A.G."/>
            <person name="Wright C.L."/>
            <person name="Zimin A.V."/>
        </authorList>
    </citation>
    <scope>NUCLEOTIDE SEQUENCE [LARGE SCALE GENOMIC DNA]</scope>
    <source>
        <tissue evidence="2">Whole aphids</tissue>
    </source>
</reference>